<dbReference type="Proteomes" id="UP000198304">
    <property type="component" value="Unassembled WGS sequence"/>
</dbReference>
<protein>
    <submittedName>
        <fullName evidence="2">Toxin SymE, type I toxin-antitoxin system</fullName>
    </submittedName>
</protein>
<evidence type="ECO:0000259" key="1">
    <source>
        <dbReference type="Pfam" id="PF08845"/>
    </source>
</evidence>
<dbReference type="EMBL" id="FZOJ01000035">
    <property type="protein sequence ID" value="SNT04913.1"/>
    <property type="molecule type" value="Genomic_DNA"/>
</dbReference>
<accession>A0A239JHX8</accession>
<dbReference type="GO" id="GO:0016788">
    <property type="term" value="F:hydrolase activity, acting on ester bonds"/>
    <property type="evidence" value="ECO:0007669"/>
    <property type="project" value="InterPro"/>
</dbReference>
<gene>
    <name evidence="2" type="ORF">SAMN05446037_103542</name>
</gene>
<dbReference type="InterPro" id="IPR014944">
    <property type="entry name" value="Toxin_SymE-like"/>
</dbReference>
<dbReference type="OrthoDB" id="9803936at2"/>
<dbReference type="Pfam" id="PF08845">
    <property type="entry name" value="SymE_toxin"/>
    <property type="match status" value="1"/>
</dbReference>
<organism evidence="2 3">
    <name type="scientific">Anaerovirgula multivorans</name>
    <dbReference type="NCBI Taxonomy" id="312168"/>
    <lineage>
        <taxon>Bacteria</taxon>
        <taxon>Bacillati</taxon>
        <taxon>Bacillota</taxon>
        <taxon>Clostridia</taxon>
        <taxon>Peptostreptococcales</taxon>
        <taxon>Natronincolaceae</taxon>
        <taxon>Anaerovirgula</taxon>
    </lineage>
</organism>
<dbReference type="GO" id="GO:0003723">
    <property type="term" value="F:RNA binding"/>
    <property type="evidence" value="ECO:0007669"/>
    <property type="project" value="InterPro"/>
</dbReference>
<evidence type="ECO:0000313" key="2">
    <source>
        <dbReference type="EMBL" id="SNT04913.1"/>
    </source>
</evidence>
<sequence>MNRKAEKDSRILSITGQSTYLYEEAPTIRLHGKWLGKLGFRIGQKVLVEEGYRHLTISVITPEEETVQQKSVGNKKRK</sequence>
<dbReference type="GO" id="GO:0005737">
    <property type="term" value="C:cytoplasm"/>
    <property type="evidence" value="ECO:0007669"/>
    <property type="project" value="InterPro"/>
</dbReference>
<dbReference type="AlphaFoldDB" id="A0A239JHX8"/>
<name>A0A239JHX8_9FIRM</name>
<proteinExistence type="predicted"/>
<dbReference type="RefSeq" id="WP_089284986.1">
    <property type="nucleotide sequence ID" value="NZ_FZOJ01000035.1"/>
</dbReference>
<reference evidence="2 3" key="1">
    <citation type="submission" date="2017-06" db="EMBL/GenBank/DDBJ databases">
        <authorList>
            <person name="Kim H.J."/>
            <person name="Triplett B.A."/>
        </authorList>
    </citation>
    <scope>NUCLEOTIDE SEQUENCE [LARGE SCALE GENOMIC DNA]</scope>
    <source>
        <strain evidence="2 3">SCA</strain>
    </source>
</reference>
<keyword evidence="3" id="KW-1185">Reference proteome</keyword>
<evidence type="ECO:0000313" key="3">
    <source>
        <dbReference type="Proteomes" id="UP000198304"/>
    </source>
</evidence>
<feature type="domain" description="Toxin SymE-like" evidence="1">
    <location>
        <begin position="19"/>
        <end position="58"/>
    </location>
</feature>
<dbReference type="GO" id="GO:0016070">
    <property type="term" value="P:RNA metabolic process"/>
    <property type="evidence" value="ECO:0007669"/>
    <property type="project" value="InterPro"/>
</dbReference>